<evidence type="ECO:0000313" key="2">
    <source>
        <dbReference type="EMBL" id="MED5015980.1"/>
    </source>
</evidence>
<accession>A0ABU6PPR4</accession>
<keyword evidence="2" id="KW-0808">Transferase</keyword>
<proteinExistence type="predicted"/>
<sequence>MESSELNKQAWNGGAYQAWEKRFGTPEQAAERIKRNPVKSIQHVYKYFDEQVEGKRVMNLMGSNGVKGVAFALLGAEVTVADFSRENQQYAEELARAAGVELRYVLSDVLHLPEEEFEHPYDVVFMENGILHYFKDLKPLLDSATRLLKPRGRLVIQDFHPVSTKLITSTGTTAKIRKHKVTGDYFSTALEASDVSFQKYLEGGENSSPNTVYLRKWTLGEIVTAVADAGLFIKKLEETPNLSSDVFDKGIPKTFTIVAEKIDIS</sequence>
<dbReference type="Pfam" id="PF13847">
    <property type="entry name" value="Methyltransf_31"/>
    <property type="match status" value="1"/>
</dbReference>
<dbReference type="GO" id="GO:0032259">
    <property type="term" value="P:methylation"/>
    <property type="evidence" value="ECO:0007669"/>
    <property type="project" value="UniProtKB-KW"/>
</dbReference>
<evidence type="ECO:0000259" key="1">
    <source>
        <dbReference type="Pfam" id="PF13847"/>
    </source>
</evidence>
<dbReference type="RefSeq" id="WP_328274827.1">
    <property type="nucleotide sequence ID" value="NZ_JARTLD010000003.1"/>
</dbReference>
<protein>
    <submittedName>
        <fullName evidence="2">Class I SAM-dependent methyltransferase</fullName>
        <ecNumber evidence="2">2.1.-.-</ecNumber>
    </submittedName>
</protein>
<evidence type="ECO:0000313" key="3">
    <source>
        <dbReference type="Proteomes" id="UP001343257"/>
    </source>
</evidence>
<name>A0ABU6PPR4_9BACL</name>
<reference evidence="2 3" key="1">
    <citation type="submission" date="2023-03" db="EMBL/GenBank/DDBJ databases">
        <title>Bacillus Genome Sequencing.</title>
        <authorList>
            <person name="Dunlap C."/>
        </authorList>
    </citation>
    <scope>NUCLEOTIDE SEQUENCE [LARGE SCALE GENOMIC DNA]</scope>
    <source>
        <strain evidence="2 3">NRS-52</strain>
    </source>
</reference>
<comment type="caution">
    <text evidence="2">The sequence shown here is derived from an EMBL/GenBank/DDBJ whole genome shotgun (WGS) entry which is preliminary data.</text>
</comment>
<dbReference type="InterPro" id="IPR029063">
    <property type="entry name" value="SAM-dependent_MTases_sf"/>
</dbReference>
<gene>
    <name evidence="2" type="ORF">P9847_01535</name>
</gene>
<dbReference type="EMBL" id="JARTLD010000003">
    <property type="protein sequence ID" value="MED5015980.1"/>
    <property type="molecule type" value="Genomic_DNA"/>
</dbReference>
<keyword evidence="2" id="KW-0489">Methyltransferase</keyword>
<dbReference type="GO" id="GO:0008168">
    <property type="term" value="F:methyltransferase activity"/>
    <property type="evidence" value="ECO:0007669"/>
    <property type="project" value="UniProtKB-KW"/>
</dbReference>
<dbReference type="Gene3D" id="3.40.50.150">
    <property type="entry name" value="Vaccinia Virus protein VP39"/>
    <property type="match status" value="1"/>
</dbReference>
<dbReference type="SUPFAM" id="SSF53335">
    <property type="entry name" value="S-adenosyl-L-methionine-dependent methyltransferases"/>
    <property type="match status" value="1"/>
</dbReference>
<feature type="domain" description="Methyltransferase" evidence="1">
    <location>
        <begin position="54"/>
        <end position="167"/>
    </location>
</feature>
<organism evidence="2 3">
    <name type="scientific">Paenibacillus chibensis</name>
    <dbReference type="NCBI Taxonomy" id="59846"/>
    <lineage>
        <taxon>Bacteria</taxon>
        <taxon>Bacillati</taxon>
        <taxon>Bacillota</taxon>
        <taxon>Bacilli</taxon>
        <taxon>Bacillales</taxon>
        <taxon>Paenibacillaceae</taxon>
        <taxon>Paenibacillus</taxon>
    </lineage>
</organism>
<dbReference type="InterPro" id="IPR025714">
    <property type="entry name" value="Methyltranfer_dom"/>
</dbReference>
<dbReference type="Proteomes" id="UP001343257">
    <property type="component" value="Unassembled WGS sequence"/>
</dbReference>
<dbReference type="CDD" id="cd02440">
    <property type="entry name" value="AdoMet_MTases"/>
    <property type="match status" value="1"/>
</dbReference>
<keyword evidence="3" id="KW-1185">Reference proteome</keyword>
<dbReference type="EC" id="2.1.-.-" evidence="2"/>